<dbReference type="PANTHER" id="PTHR30486:SF12">
    <property type="entry name" value="TYPE IV PILUS ATPASE PILU"/>
    <property type="match status" value="1"/>
</dbReference>
<feature type="domain" description="AAA+ ATPase" evidence="2">
    <location>
        <begin position="125"/>
        <end position="253"/>
    </location>
</feature>
<dbReference type="GO" id="GO:0043107">
    <property type="term" value="P:type IV pilus-dependent motility"/>
    <property type="evidence" value="ECO:0000318"/>
    <property type="project" value="GO_Central"/>
</dbReference>
<protein>
    <submittedName>
        <fullName evidence="3">Twitching mobility protein</fullName>
    </submittedName>
</protein>
<dbReference type="InterPro" id="IPR003593">
    <property type="entry name" value="AAA+_ATPase"/>
</dbReference>
<dbReference type="AlphaFoldDB" id="O67906"/>
<gene>
    <name evidence="3" type="primary">pilU</name>
    <name evidence="3" type="ordered locus">aq_2151</name>
</gene>
<dbReference type="GO" id="GO:0016888">
    <property type="term" value="F:DNA endonuclease activity, producing 5'-phosphomonoesters"/>
    <property type="evidence" value="ECO:0000318"/>
    <property type="project" value="GO_Central"/>
</dbReference>
<evidence type="ECO:0000313" key="3">
    <source>
        <dbReference type="EMBL" id="AAC07864.1"/>
    </source>
</evidence>
<dbReference type="InterPro" id="IPR006321">
    <property type="entry name" value="PilT/PilU"/>
</dbReference>
<dbReference type="Gene3D" id="3.40.50.300">
    <property type="entry name" value="P-loop containing nucleotide triphosphate hydrolases"/>
    <property type="match status" value="1"/>
</dbReference>
<proteinExistence type="inferred from homology"/>
<dbReference type="STRING" id="224324.aq_2151"/>
<dbReference type="GO" id="GO:0016887">
    <property type="term" value="F:ATP hydrolysis activity"/>
    <property type="evidence" value="ECO:0007669"/>
    <property type="project" value="InterPro"/>
</dbReference>
<dbReference type="FunCoup" id="O67906">
    <property type="interactions" value="322"/>
</dbReference>
<dbReference type="CDD" id="cd01131">
    <property type="entry name" value="PilT"/>
    <property type="match status" value="1"/>
</dbReference>
<dbReference type="HOGENOM" id="CLU_013446_4_0_0"/>
<dbReference type="Gene3D" id="3.30.450.90">
    <property type="match status" value="1"/>
</dbReference>
<dbReference type="NCBIfam" id="TIGR01420">
    <property type="entry name" value="pilT_fam"/>
    <property type="match status" value="1"/>
</dbReference>
<sequence length="370" mass="41998">MLDQILRKALEKKASDIHLKVGSKPVIRTPDGLDTLEEFPPIDIDLFEVFVKEILEHHPKKKKELEEQGQVDLSYAIPKVSRFRVNLYKQRGTYAMALRVIPFDIPEFKKLNLPPVMLQTALKHSAGMILVTGPTGSGKSTTIASIINEINKRLSRVIITIEDPIEYLFKDIQSFIAQREVGWDTESFFLGLRAALREDPDIIFVGEIRDTETAKTALHAAETGHLVFSTLHTLDAVETINRFIGMFPLEHRDQIRQMLASTLIAVYSQRLVSKKNGGGKVPVVEIMIMTQTIREAILENRPQDIPELIEKGRLVYGSQTFDQHLEELYRKGLIDLETALLYARRPADLELRLKGISTDEDIIEGDNYLT</sequence>
<dbReference type="GO" id="GO:0005524">
    <property type="term" value="F:ATP binding"/>
    <property type="evidence" value="ECO:0007669"/>
    <property type="project" value="InterPro"/>
</dbReference>
<keyword evidence="4" id="KW-1185">Reference proteome</keyword>
<dbReference type="EnsemblBacteria" id="AAC07864">
    <property type="protein sequence ID" value="AAC07864"/>
    <property type="gene ID" value="aq_2151"/>
</dbReference>
<evidence type="ECO:0000313" key="4">
    <source>
        <dbReference type="Proteomes" id="UP000000798"/>
    </source>
</evidence>
<evidence type="ECO:0000259" key="2">
    <source>
        <dbReference type="SMART" id="SM00382"/>
    </source>
</evidence>
<dbReference type="EMBL" id="AE000657">
    <property type="protein sequence ID" value="AAC07864.1"/>
    <property type="molecule type" value="Genomic_DNA"/>
</dbReference>
<dbReference type="PIR" id="F70484">
    <property type="entry name" value="F70484"/>
</dbReference>
<organism evidence="3 4">
    <name type="scientific">Aquifex aeolicus (strain VF5)</name>
    <dbReference type="NCBI Taxonomy" id="224324"/>
    <lineage>
        <taxon>Bacteria</taxon>
        <taxon>Pseudomonadati</taxon>
        <taxon>Aquificota</taxon>
        <taxon>Aquificia</taxon>
        <taxon>Aquificales</taxon>
        <taxon>Aquificaceae</taxon>
        <taxon>Aquifex</taxon>
    </lineage>
</organism>
<dbReference type="OrthoDB" id="9765501at2"/>
<dbReference type="InterPro" id="IPR027417">
    <property type="entry name" value="P-loop_NTPase"/>
</dbReference>
<dbReference type="InParanoid" id="O67906"/>
<dbReference type="eggNOG" id="COG2805">
    <property type="taxonomic scope" value="Bacteria"/>
</dbReference>
<comment type="similarity">
    <text evidence="1">Belongs to the GSP E family.</text>
</comment>
<dbReference type="Proteomes" id="UP000000798">
    <property type="component" value="Chromosome"/>
</dbReference>
<dbReference type="SUPFAM" id="SSF52540">
    <property type="entry name" value="P-loop containing nucleoside triphosphate hydrolases"/>
    <property type="match status" value="1"/>
</dbReference>
<dbReference type="PANTHER" id="PTHR30486">
    <property type="entry name" value="TWITCHING MOTILITY PROTEIN PILT"/>
    <property type="match status" value="1"/>
</dbReference>
<accession>O67906</accession>
<evidence type="ECO:0000256" key="1">
    <source>
        <dbReference type="ARBA" id="ARBA00006611"/>
    </source>
</evidence>
<dbReference type="PATRIC" id="fig|224324.8.peg.1663"/>
<dbReference type="InterPro" id="IPR001482">
    <property type="entry name" value="T2SS/T4SS_dom"/>
</dbReference>
<name>O67906_AQUAE</name>
<dbReference type="InterPro" id="IPR050921">
    <property type="entry name" value="T4SS_GSP_E_ATPase"/>
</dbReference>
<dbReference type="Pfam" id="PF00437">
    <property type="entry name" value="T2SSE"/>
    <property type="match status" value="1"/>
</dbReference>
<reference evidence="3 4" key="1">
    <citation type="journal article" date="1998" name="Nature">
        <title>The complete genome of the hyperthermophilic bacterium Aquifex aeolicus.</title>
        <authorList>
            <person name="Deckert G."/>
            <person name="Warren P.V."/>
            <person name="Gaasterland T."/>
            <person name="Young W.G."/>
            <person name="Lenox A.L."/>
            <person name="Graham D.E."/>
            <person name="Overbeek R."/>
            <person name="Snead M.A."/>
            <person name="Keller M."/>
            <person name="Aujay M."/>
            <person name="Huber R."/>
            <person name="Feldman R.A."/>
            <person name="Short J.M."/>
            <person name="Olson G.J."/>
            <person name="Swanson R.V."/>
        </authorList>
    </citation>
    <scope>NUCLEOTIDE SEQUENCE [LARGE SCALE GENOMIC DNA]</scope>
    <source>
        <strain evidence="3 4">VF5</strain>
    </source>
</reference>
<dbReference type="SMART" id="SM00382">
    <property type="entry name" value="AAA"/>
    <property type="match status" value="1"/>
</dbReference>
<dbReference type="KEGG" id="aae:aq_2151"/>
<dbReference type="RefSeq" id="WP_010881411.1">
    <property type="nucleotide sequence ID" value="NC_000918.1"/>
</dbReference>